<reference evidence="2 3" key="1">
    <citation type="journal article" date="2015" name="Virol. Sin.">
        <title>Genome sequencing and analysis of a granulovirus isolated from the Asiatic rice leafroller, Cnaphalocrocis medinalis.</title>
        <authorList>
            <person name="Zhang S."/>
            <person name="Zhu Z."/>
            <person name="Sun S."/>
            <person name="Chen Q."/>
            <person name="Deng F."/>
            <person name="Yang K."/>
        </authorList>
    </citation>
    <scope>NUCLEOTIDE SEQUENCE [LARGE SCALE GENOMIC DNA]</scope>
    <source>
        <strain evidence="2 3">Enping</strain>
    </source>
</reference>
<evidence type="ECO:0000313" key="2">
    <source>
        <dbReference type="EMBL" id="AMF83828.1"/>
    </source>
</evidence>
<accession>A0A109WW77</accession>
<evidence type="ECO:0000313" key="3">
    <source>
        <dbReference type="Proteomes" id="UP000202719"/>
    </source>
</evidence>
<evidence type="ECO:0000313" key="1">
    <source>
        <dbReference type="EMBL" id="ALN42016.1"/>
    </source>
</evidence>
<dbReference type="EMBL" id="KP658210">
    <property type="protein sequence ID" value="ALN42016.1"/>
    <property type="molecule type" value="Genomic_DNA"/>
</dbReference>
<dbReference type="Proteomes" id="UP000202719">
    <property type="component" value="Segment"/>
</dbReference>
<dbReference type="RefSeq" id="YP_009229995.1">
    <property type="nucleotide sequence ID" value="NC_029304.2"/>
</dbReference>
<proteinExistence type="predicted"/>
<dbReference type="OrthoDB" id="6452at10239"/>
<dbReference type="KEGG" id="vg:26855102"/>
<organism evidence="2 3">
    <name type="scientific">Cnaphalocrocis medinalis granulovirus</name>
    <dbReference type="NCBI Taxonomy" id="1750712"/>
    <lineage>
        <taxon>Viruses</taxon>
        <taxon>Viruses incertae sedis</taxon>
        <taxon>Naldaviricetes</taxon>
        <taxon>Lefavirales</taxon>
        <taxon>Baculoviridae</taxon>
        <taxon>Betabaculovirus</taxon>
        <taxon>Betabaculovirus cnamedinalis</taxon>
    </lineage>
</organism>
<reference evidence="2" key="3">
    <citation type="submission" date="2016-01" db="EMBL/GenBank/DDBJ databases">
        <authorList>
            <person name="McClelland M."/>
            <person name="Jain A."/>
            <person name="Saraogi P."/>
            <person name="Mendelson R."/>
            <person name="Westerman R."/>
            <person name="SanMiguel P."/>
            <person name="Csonka L."/>
        </authorList>
    </citation>
    <scope>NUCLEOTIDE SEQUENCE</scope>
    <source>
        <strain evidence="2">Enping</strain>
    </source>
</reference>
<dbReference type="Pfam" id="PF05098">
    <property type="entry name" value="LEF-4"/>
    <property type="match status" value="1"/>
</dbReference>
<dbReference type="GO" id="GO:0006355">
    <property type="term" value="P:regulation of DNA-templated transcription"/>
    <property type="evidence" value="ECO:0007669"/>
    <property type="project" value="InterPro"/>
</dbReference>
<sequence length="482" mass="55746">MATTTTAITNEQEVSYTFAYSQDVLYRLKDWLDSRDAAEFHASHQQYTEIFDVNNVRTRICNGVVLSSIKKEIIDVSKFVVFVDDNFVPMIKRQCTEKCYYTECKDEIKRVLQTRVYKSKDNIEIKFEQIYYEHHVGDKLDPLYANKQIALYNIIKPNDLIDVTCNSHLGSDEILANCRLEIEYDVATNNNDTNTITTNASIFYKAAKIIRYIESVVLSDVIITPFLSHTNIFNEICYRPFVDDILFGDNSINITWWALKLNGTRGKGYLVNGKKLYIQLDDMQMFVFDLCLLSNDDNAQTKWCHNRVIGLQIEMVNDKTFYVTDILNVYKYKYNNKNQYDIGSCVTISLCDAITFMNIFAKHVYKCDHKYMLRFQSFETHKQNVNMTRELNDGYVGVNENGGLVKIKAQRTYEMKYVGNGMFVSSFGQFKCSSLSSLSSPLSTCVILETLLCESKIYEVVINIKDNTVSVIKERPDRLIPN</sequence>
<protein>
    <submittedName>
        <fullName evidence="2">Lef-4</fullName>
    </submittedName>
</protein>
<reference evidence="1" key="2">
    <citation type="journal article" date="2016" name="PLoS ONE">
        <title>Genome of Cnaphalocrocis medinalis Granulovirus, the First Crambidae-Infecting Betabaculovirus Isolated from Rice Leaffolder to Sequenced.</title>
        <authorList>
            <person name="Han G."/>
            <person name="Xu J."/>
            <person name="Liu Q."/>
            <person name="Li C."/>
            <person name="Xu H."/>
            <person name="Lu Z."/>
        </authorList>
    </citation>
    <scope>NUCLEOTIDE SEQUENCE</scope>
</reference>
<name>A0A109WW77_9BBAC</name>
<dbReference type="InterPro" id="IPR007790">
    <property type="entry name" value="LEF-4"/>
</dbReference>
<keyword evidence="3" id="KW-1185">Reference proteome</keyword>
<dbReference type="GeneID" id="26855102"/>
<dbReference type="EMBL" id="KU593505">
    <property type="protein sequence ID" value="AMF83828.1"/>
    <property type="molecule type" value="Genomic_DNA"/>
</dbReference>